<comment type="subcellular location">
    <subcellularLocation>
        <location evidence="1">Cell outer membrane</location>
    </subcellularLocation>
</comment>
<evidence type="ECO:0000259" key="6">
    <source>
        <dbReference type="PROSITE" id="PS51123"/>
    </source>
</evidence>
<proteinExistence type="predicted"/>
<evidence type="ECO:0000313" key="8">
    <source>
        <dbReference type="Proteomes" id="UP001410795"/>
    </source>
</evidence>
<protein>
    <recommendedName>
        <fullName evidence="6">OmpA-like domain-containing protein</fullName>
    </recommendedName>
</protein>
<dbReference type="PANTHER" id="PTHR30329:SF21">
    <property type="entry name" value="LIPOPROTEIN YIAD-RELATED"/>
    <property type="match status" value="1"/>
</dbReference>
<keyword evidence="8" id="KW-1185">Reference proteome</keyword>
<dbReference type="SUPFAM" id="SSF103088">
    <property type="entry name" value="OmpA-like"/>
    <property type="match status" value="1"/>
</dbReference>
<evidence type="ECO:0000256" key="4">
    <source>
        <dbReference type="PROSITE-ProRule" id="PRU00473"/>
    </source>
</evidence>
<reference evidence="8" key="1">
    <citation type="journal article" date="2019" name="Int. J. Syst. Evol. Microbiol.">
        <title>The Global Catalogue of Microorganisms (GCM) 10K type strain sequencing project: providing services to taxonomists for standard genome sequencing and annotation.</title>
        <authorList>
            <consortium name="The Broad Institute Genomics Platform"/>
            <consortium name="The Broad Institute Genome Sequencing Center for Infectious Disease"/>
            <person name="Wu L."/>
            <person name="Ma J."/>
        </authorList>
    </citation>
    <scope>NUCLEOTIDE SEQUENCE [LARGE SCALE GENOMIC DNA]</scope>
    <source>
        <strain evidence="8">JCM 16546</strain>
    </source>
</reference>
<sequence>MVRMRARVGTAAAIAAVMLLTGCTGTPAPAPETEEPAAQTSAADVDEVVETRTVTTDGGEIEVGVHPLVRVGEYVVLTADLVATQLPDGETTVSGSVFGLDAAQGAYVPAGMLRLIDAEGLRIHLPGLDDAEEPVGTSGGSFTVDADGLRVQQVYAAPEDGVPLGLLLPGDYIDELPVVEGEPPAPTLSDDDAADPLDVAEVASATVTSLDSITRQLDGAVQVVESTEEVRIDLSGDVLFEFGSAELGPDADAVVDAAVATLEARGAGEVDVVGHTDDVGDDASNQTLSEERADSVAQALSERVDTDAFDIRASGRGESEPLVANDSEENRQLNRRVTLTLTTQEITRSEIPTTGELPPFEDGPVATGAEGFDLEESRAGEFHVSAPSARRVGGLIAVTVEATRTDEGAYDSGWAVNLSASAFGYRGEGTSMDLYPFSPRLLVGDTAVYPLDYAIGAQESGTEEYRLAGDNDAQQGAGGGQTLSFVALYPDVAGADEITIENLGGAASTNYRLTDIPVE</sequence>
<evidence type="ECO:0000313" key="7">
    <source>
        <dbReference type="EMBL" id="GAA3669325.1"/>
    </source>
</evidence>
<feature type="domain" description="OmpA-like" evidence="6">
    <location>
        <begin position="227"/>
        <end position="345"/>
    </location>
</feature>
<feature type="chain" id="PRO_5045866285" description="OmpA-like domain-containing protein" evidence="5">
    <location>
        <begin position="31"/>
        <end position="519"/>
    </location>
</feature>
<dbReference type="Pfam" id="PF00691">
    <property type="entry name" value="OmpA"/>
    <property type="match status" value="1"/>
</dbReference>
<dbReference type="CDD" id="cd07185">
    <property type="entry name" value="OmpA_C-like"/>
    <property type="match status" value="1"/>
</dbReference>
<organism evidence="7 8">
    <name type="scientific">Microbacterium marinilacus</name>
    <dbReference type="NCBI Taxonomy" id="415209"/>
    <lineage>
        <taxon>Bacteria</taxon>
        <taxon>Bacillati</taxon>
        <taxon>Actinomycetota</taxon>
        <taxon>Actinomycetes</taxon>
        <taxon>Micrococcales</taxon>
        <taxon>Microbacteriaceae</taxon>
        <taxon>Microbacterium</taxon>
    </lineage>
</organism>
<gene>
    <name evidence="7" type="ORF">GCM10022202_34260</name>
</gene>
<accession>A0ABP7BT53</accession>
<dbReference type="Proteomes" id="UP001410795">
    <property type="component" value="Unassembled WGS sequence"/>
</dbReference>
<dbReference type="InterPro" id="IPR036737">
    <property type="entry name" value="OmpA-like_sf"/>
</dbReference>
<evidence type="ECO:0000256" key="2">
    <source>
        <dbReference type="ARBA" id="ARBA00023136"/>
    </source>
</evidence>
<dbReference type="Gene3D" id="3.30.1330.60">
    <property type="entry name" value="OmpA-like domain"/>
    <property type="match status" value="1"/>
</dbReference>
<evidence type="ECO:0000256" key="5">
    <source>
        <dbReference type="SAM" id="SignalP"/>
    </source>
</evidence>
<feature type="signal peptide" evidence="5">
    <location>
        <begin position="1"/>
        <end position="30"/>
    </location>
</feature>
<dbReference type="InterPro" id="IPR006665">
    <property type="entry name" value="OmpA-like"/>
</dbReference>
<evidence type="ECO:0000256" key="1">
    <source>
        <dbReference type="ARBA" id="ARBA00004442"/>
    </source>
</evidence>
<evidence type="ECO:0000256" key="3">
    <source>
        <dbReference type="ARBA" id="ARBA00023237"/>
    </source>
</evidence>
<dbReference type="InterPro" id="IPR050330">
    <property type="entry name" value="Bact_OuterMem_StrucFunc"/>
</dbReference>
<dbReference type="EMBL" id="BAAAYV010000025">
    <property type="protein sequence ID" value="GAA3669325.1"/>
    <property type="molecule type" value="Genomic_DNA"/>
</dbReference>
<keyword evidence="3" id="KW-0998">Cell outer membrane</keyword>
<keyword evidence="2 4" id="KW-0472">Membrane</keyword>
<dbReference type="PRINTS" id="PR01021">
    <property type="entry name" value="OMPADOMAIN"/>
</dbReference>
<comment type="caution">
    <text evidence="7">The sequence shown here is derived from an EMBL/GenBank/DDBJ whole genome shotgun (WGS) entry which is preliminary data.</text>
</comment>
<name>A0ABP7BT53_9MICO</name>
<keyword evidence="5" id="KW-0732">Signal</keyword>
<dbReference type="PANTHER" id="PTHR30329">
    <property type="entry name" value="STATOR ELEMENT OF FLAGELLAR MOTOR COMPLEX"/>
    <property type="match status" value="1"/>
</dbReference>
<dbReference type="InterPro" id="IPR006664">
    <property type="entry name" value="OMP_bac"/>
</dbReference>
<dbReference type="PROSITE" id="PS51123">
    <property type="entry name" value="OMPA_2"/>
    <property type="match status" value="1"/>
</dbReference>
<dbReference type="PROSITE" id="PS51257">
    <property type="entry name" value="PROKAR_LIPOPROTEIN"/>
    <property type="match status" value="1"/>
</dbReference>